<keyword evidence="2" id="KW-1185">Reference proteome</keyword>
<dbReference type="EMBL" id="JARKIB010000042">
    <property type="protein sequence ID" value="KAJ7758337.1"/>
    <property type="molecule type" value="Genomic_DNA"/>
</dbReference>
<comment type="caution">
    <text evidence="1">The sequence shown here is derived from an EMBL/GenBank/DDBJ whole genome shotgun (WGS) entry which is preliminary data.</text>
</comment>
<accession>A0AAD7NF46</accession>
<evidence type="ECO:0008006" key="3">
    <source>
        <dbReference type="Google" id="ProtNLM"/>
    </source>
</evidence>
<dbReference type="Gene3D" id="3.30.420.10">
    <property type="entry name" value="Ribonuclease H-like superfamily/Ribonuclease H"/>
    <property type="match status" value="1"/>
</dbReference>
<sequence length="285" mass="31747">MNTNFVVCKTESDVSSLTESLQGSSTLILDCEGSTLGVKSGHLSLIGLGSVGWDEEHTYIIDVRAIGKEGLKSIFDLLESSEYGATLRNVVDLQLANIKSRRLRGESGTEEQLSRLSPYLNEVDVSGDRLALQIRKTALVWSDSQQTGENFLHAANNIRIVACLWTHFEQAGYIDEIFPEQSLRYVGMWVSDQPKLGDGYRLHPLLPLTVLDGPGDHTTRQCIGCKGEFGPDCFSKAAWSGPEKRRCFVCRAIGIRLNRERQIEETRDSEYDSDDSGGFSVYDWN</sequence>
<organism evidence="1 2">
    <name type="scientific">Mycena metata</name>
    <dbReference type="NCBI Taxonomy" id="1033252"/>
    <lineage>
        <taxon>Eukaryota</taxon>
        <taxon>Fungi</taxon>
        <taxon>Dikarya</taxon>
        <taxon>Basidiomycota</taxon>
        <taxon>Agaricomycotina</taxon>
        <taxon>Agaricomycetes</taxon>
        <taxon>Agaricomycetidae</taxon>
        <taxon>Agaricales</taxon>
        <taxon>Marasmiineae</taxon>
        <taxon>Mycenaceae</taxon>
        <taxon>Mycena</taxon>
    </lineage>
</organism>
<dbReference type="SUPFAM" id="SSF53098">
    <property type="entry name" value="Ribonuclease H-like"/>
    <property type="match status" value="1"/>
</dbReference>
<reference evidence="1" key="1">
    <citation type="submission" date="2023-03" db="EMBL/GenBank/DDBJ databases">
        <title>Massive genome expansion in bonnet fungi (Mycena s.s.) driven by repeated elements and novel gene families across ecological guilds.</title>
        <authorList>
            <consortium name="Lawrence Berkeley National Laboratory"/>
            <person name="Harder C.B."/>
            <person name="Miyauchi S."/>
            <person name="Viragh M."/>
            <person name="Kuo A."/>
            <person name="Thoen E."/>
            <person name="Andreopoulos B."/>
            <person name="Lu D."/>
            <person name="Skrede I."/>
            <person name="Drula E."/>
            <person name="Henrissat B."/>
            <person name="Morin E."/>
            <person name="Kohler A."/>
            <person name="Barry K."/>
            <person name="LaButti K."/>
            <person name="Morin E."/>
            <person name="Salamov A."/>
            <person name="Lipzen A."/>
            <person name="Mereny Z."/>
            <person name="Hegedus B."/>
            <person name="Baldrian P."/>
            <person name="Stursova M."/>
            <person name="Weitz H."/>
            <person name="Taylor A."/>
            <person name="Grigoriev I.V."/>
            <person name="Nagy L.G."/>
            <person name="Martin F."/>
            <person name="Kauserud H."/>
        </authorList>
    </citation>
    <scope>NUCLEOTIDE SEQUENCE</scope>
    <source>
        <strain evidence="1">CBHHK182m</strain>
    </source>
</reference>
<gene>
    <name evidence="1" type="ORF">B0H16DRAFT_1720942</name>
</gene>
<proteinExistence type="predicted"/>
<evidence type="ECO:0000313" key="2">
    <source>
        <dbReference type="Proteomes" id="UP001215598"/>
    </source>
</evidence>
<dbReference type="AlphaFoldDB" id="A0AAD7NF46"/>
<dbReference type="GO" id="GO:0003676">
    <property type="term" value="F:nucleic acid binding"/>
    <property type="evidence" value="ECO:0007669"/>
    <property type="project" value="InterPro"/>
</dbReference>
<dbReference type="InterPro" id="IPR012337">
    <property type="entry name" value="RNaseH-like_sf"/>
</dbReference>
<evidence type="ECO:0000313" key="1">
    <source>
        <dbReference type="EMBL" id="KAJ7758337.1"/>
    </source>
</evidence>
<protein>
    <recommendedName>
        <fullName evidence="3">3'-5' exonuclease domain-containing protein</fullName>
    </recommendedName>
</protein>
<dbReference type="InterPro" id="IPR036397">
    <property type="entry name" value="RNaseH_sf"/>
</dbReference>
<name>A0AAD7NF46_9AGAR</name>
<dbReference type="Proteomes" id="UP001215598">
    <property type="component" value="Unassembled WGS sequence"/>
</dbReference>